<evidence type="ECO:0000256" key="1">
    <source>
        <dbReference type="SAM" id="Phobius"/>
    </source>
</evidence>
<dbReference type="AlphaFoldDB" id="S3BZM2"/>
<dbReference type="EMBL" id="ATCF01000004">
    <property type="protein sequence ID" value="EPE02023.1"/>
    <property type="molecule type" value="Genomic_DNA"/>
</dbReference>
<accession>S3BZM2</accession>
<dbReference type="EMBL" id="ATCF01000015">
    <property type="protein sequence ID" value="EPD99522.1"/>
    <property type="molecule type" value="Genomic_DNA"/>
</dbReference>
<gene>
    <name evidence="5" type="ORF">HMPREF1476_00259</name>
    <name evidence="2" type="ORF">HMPREF1476_00978</name>
    <name evidence="3" type="ORF">HMPREF1476_00980</name>
    <name evidence="4" type="ORF">HMPREF1476_00982</name>
</gene>
<dbReference type="PATRIC" id="fig|1203554.3.peg.1000"/>
<keyword evidence="1" id="KW-0472">Membrane</keyword>
<dbReference type="HOGENOM" id="CLU_2774409_0_0_4"/>
<comment type="caution">
    <text evidence="2">The sequence shown here is derived from an EMBL/GenBank/DDBJ whole genome shotgun (WGS) entry which is preliminary data.</text>
</comment>
<proteinExistence type="predicted"/>
<keyword evidence="1" id="KW-0812">Transmembrane</keyword>
<keyword evidence="1" id="KW-1133">Transmembrane helix</keyword>
<reference evidence="2 6" key="1">
    <citation type="submission" date="2013-04" db="EMBL/GenBank/DDBJ databases">
        <title>The Genome Sequence of Sutterella wadsworthensis HGA0223.</title>
        <authorList>
            <consortium name="The Broad Institute Genomics Platform"/>
            <person name="Earl A."/>
            <person name="Ward D."/>
            <person name="Feldgarden M."/>
            <person name="Gevers D."/>
            <person name="Schmidt T.M."/>
            <person name="Dover J."/>
            <person name="Dai D."/>
            <person name="Walker B."/>
            <person name="Young S."/>
            <person name="Zeng Q."/>
            <person name="Gargeya S."/>
            <person name="Fitzgerald M."/>
            <person name="Haas B."/>
            <person name="Abouelleil A."/>
            <person name="Allen A.W."/>
            <person name="Alvarado L."/>
            <person name="Arachchi H.M."/>
            <person name="Berlin A.M."/>
            <person name="Chapman S.B."/>
            <person name="Gainer-Dewar J."/>
            <person name="Goldberg J."/>
            <person name="Griggs A."/>
            <person name="Gujja S."/>
            <person name="Hansen M."/>
            <person name="Howarth C."/>
            <person name="Imamovic A."/>
            <person name="Ireland A."/>
            <person name="Larimer J."/>
            <person name="McCowan C."/>
            <person name="Murphy C."/>
            <person name="Pearson M."/>
            <person name="Poon T.W."/>
            <person name="Priest M."/>
            <person name="Roberts A."/>
            <person name="Saif S."/>
            <person name="Shea T."/>
            <person name="Sisk P."/>
            <person name="Sykes S."/>
            <person name="Wortman J."/>
            <person name="Nusbaum C."/>
            <person name="Birren B."/>
        </authorList>
    </citation>
    <scope>NUCLEOTIDE SEQUENCE [LARGE SCALE GENOMIC DNA]</scope>
    <source>
        <strain evidence="2 6">HGA0223</strain>
    </source>
</reference>
<feature type="transmembrane region" description="Helical" evidence="1">
    <location>
        <begin position="43"/>
        <end position="67"/>
    </location>
</feature>
<protein>
    <submittedName>
        <fullName evidence="2">Uncharacterized protein</fullName>
    </submittedName>
</protein>
<dbReference type="Proteomes" id="UP000014400">
    <property type="component" value="Unassembled WGS sequence"/>
</dbReference>
<sequence>MTVLLFSLLSAWQLFFIHDLQTCRLASIAEVHSKDVDCLSTHFVAALAAGFLCTTVCGPAIALYLSLRP</sequence>
<keyword evidence="6" id="KW-1185">Reference proteome</keyword>
<evidence type="ECO:0000313" key="2">
    <source>
        <dbReference type="EMBL" id="EPD99522.1"/>
    </source>
</evidence>
<dbReference type="EMBL" id="ATCF01000015">
    <property type="protein sequence ID" value="EPD99524.1"/>
    <property type="molecule type" value="Genomic_DNA"/>
</dbReference>
<evidence type="ECO:0000313" key="5">
    <source>
        <dbReference type="EMBL" id="EPE02023.1"/>
    </source>
</evidence>
<name>S3BZM2_9BURK</name>
<organism evidence="2 6">
    <name type="scientific">Sutterella wadsworthensis HGA0223</name>
    <dbReference type="NCBI Taxonomy" id="1203554"/>
    <lineage>
        <taxon>Bacteria</taxon>
        <taxon>Pseudomonadati</taxon>
        <taxon>Pseudomonadota</taxon>
        <taxon>Betaproteobacteria</taxon>
        <taxon>Burkholderiales</taxon>
        <taxon>Sutterellaceae</taxon>
        <taxon>Sutterella</taxon>
    </lineage>
</organism>
<evidence type="ECO:0000313" key="3">
    <source>
        <dbReference type="EMBL" id="EPD99524.1"/>
    </source>
</evidence>
<evidence type="ECO:0000313" key="4">
    <source>
        <dbReference type="EMBL" id="EPD99526.1"/>
    </source>
</evidence>
<dbReference type="EMBL" id="ATCF01000015">
    <property type="protein sequence ID" value="EPD99526.1"/>
    <property type="molecule type" value="Genomic_DNA"/>
</dbReference>
<evidence type="ECO:0000313" key="6">
    <source>
        <dbReference type="Proteomes" id="UP000014400"/>
    </source>
</evidence>